<dbReference type="EMBL" id="BQXS01011716">
    <property type="protein sequence ID" value="GKT15957.1"/>
    <property type="molecule type" value="Genomic_DNA"/>
</dbReference>
<gene>
    <name evidence="8" type="ORF">ADUPG1_010823</name>
</gene>
<evidence type="ECO:0000256" key="4">
    <source>
        <dbReference type="ARBA" id="ARBA00034306"/>
    </source>
</evidence>
<evidence type="ECO:0000313" key="8">
    <source>
        <dbReference type="EMBL" id="GKT15957.1"/>
    </source>
</evidence>
<evidence type="ECO:0000256" key="6">
    <source>
        <dbReference type="SAM" id="MobiDB-lite"/>
    </source>
</evidence>
<feature type="compositionally biased region" description="Low complexity" evidence="6">
    <location>
        <begin position="357"/>
        <end position="366"/>
    </location>
</feature>
<dbReference type="SMART" id="SM00184">
    <property type="entry name" value="RING"/>
    <property type="match status" value="1"/>
</dbReference>
<comment type="subcellular location">
    <subcellularLocation>
        <location evidence="4">Nucleus</location>
        <location evidence="4">Nuclear body</location>
    </subcellularLocation>
</comment>
<name>A0ABQ5JVR3_9EUKA</name>
<evidence type="ECO:0000256" key="2">
    <source>
        <dbReference type="ARBA" id="ARBA00022771"/>
    </source>
</evidence>
<dbReference type="PANTHER" id="PTHR16047">
    <property type="entry name" value="RFWD3 PROTEIN"/>
    <property type="match status" value="1"/>
</dbReference>
<organism evidence="8 9">
    <name type="scientific">Aduncisulcus paluster</name>
    <dbReference type="NCBI Taxonomy" id="2918883"/>
    <lineage>
        <taxon>Eukaryota</taxon>
        <taxon>Metamonada</taxon>
        <taxon>Carpediemonas-like organisms</taxon>
        <taxon>Aduncisulcus</taxon>
    </lineage>
</organism>
<dbReference type="InterPro" id="IPR036322">
    <property type="entry name" value="WD40_repeat_dom_sf"/>
</dbReference>
<dbReference type="InterPro" id="IPR037381">
    <property type="entry name" value="RFWD3"/>
</dbReference>
<evidence type="ECO:0000259" key="7">
    <source>
        <dbReference type="PROSITE" id="PS50089"/>
    </source>
</evidence>
<dbReference type="Pfam" id="PF13639">
    <property type="entry name" value="zf-RING_2"/>
    <property type="match status" value="1"/>
</dbReference>
<feature type="compositionally biased region" description="Basic and acidic residues" evidence="6">
    <location>
        <begin position="305"/>
        <end position="333"/>
    </location>
</feature>
<feature type="compositionally biased region" description="Low complexity" evidence="6">
    <location>
        <begin position="386"/>
        <end position="400"/>
    </location>
</feature>
<keyword evidence="1" id="KW-0479">Metal-binding</keyword>
<dbReference type="InterPro" id="IPR017907">
    <property type="entry name" value="Znf_RING_CS"/>
</dbReference>
<keyword evidence="3" id="KW-0862">Zinc</keyword>
<keyword evidence="9" id="KW-1185">Reference proteome</keyword>
<dbReference type="Proteomes" id="UP001057375">
    <property type="component" value="Unassembled WGS sequence"/>
</dbReference>
<accession>A0ABQ5JVR3</accession>
<evidence type="ECO:0000256" key="3">
    <source>
        <dbReference type="ARBA" id="ARBA00022833"/>
    </source>
</evidence>
<evidence type="ECO:0000313" key="9">
    <source>
        <dbReference type="Proteomes" id="UP001057375"/>
    </source>
</evidence>
<keyword evidence="2 5" id="KW-0863">Zinc-finger</keyword>
<sequence length="757" mass="84667">MSDDSLSCPICYGPFNEPSVLKCGHIFCTSCITQWLTSQSGKICPLCRNESAIEDLRRIFFKDIGFSSVSGIGDEEELKKTTELLTKLRKKATEQSAAHTAILSLLKELEAHKQDLLTATHTIRSLVKREKLLESILMRQNNRFPNSMTHSLHEISSYKYDIPIPPNEERLRHVVSSGLAGPLIADQYKQIQAIRQCTGHPPLPISIASRILGNVSALYSPMQRPLVICSKWKRESSDIFSFSHDPFSTVRKEGSISMPMTNIQCVRGSHRDVRLIGLGTTDGSFHLLDLQGLWKKLEEEEAKHLEEEQAKESEYKSRIISHTSEKEAKKDDATSNESENEEMFAWKDSSKRRTLQSPPISSSAKPKIVRRSEHASIESDFETMFSNQSQFQSSKSSISSGKEEDDSLYGESDEKLLANALDGFWDSVKSRTDFLSDSSSIFRPQKRPSLIDGTDHVSAMDEEEIEAPSASPLFTPIFRHSFHDSVSVGTSTFPSSVYSCGFSPFAPHAVCGLDSGRVGIIDMTSGMEINSFDFRAPIIDAQYTFHPAILVVATPNSTQFIDTREKLTKLQESKLHAPITVAKRGTRSYFGYKSKNSQHKDIPNVEFPHPHGNFVTGVSLDPQTDGRMFCCGGKNNVVQIFDIRNTHSCYNRVELEMNVNSQTPPRFKDGHRTFPGILSTCIGQFTPGGDLAACSTDGYFVLFDRMNALQSDKPSPIFEKLHPKACVGMDWSPSGETCHVIEIDKLNIYDLFLKKLK</sequence>
<dbReference type="Gene3D" id="3.30.40.10">
    <property type="entry name" value="Zinc/RING finger domain, C3HC4 (zinc finger)"/>
    <property type="match status" value="1"/>
</dbReference>
<reference evidence="8" key="1">
    <citation type="submission" date="2022-03" db="EMBL/GenBank/DDBJ databases">
        <title>Draft genome sequence of Aduncisulcus paluster, a free-living microaerophilic Fornicata.</title>
        <authorList>
            <person name="Yuyama I."/>
            <person name="Kume K."/>
            <person name="Tamura T."/>
            <person name="Inagaki Y."/>
            <person name="Hashimoto T."/>
        </authorList>
    </citation>
    <scope>NUCLEOTIDE SEQUENCE</scope>
    <source>
        <strain evidence="8">NY0171</strain>
    </source>
</reference>
<evidence type="ECO:0000256" key="5">
    <source>
        <dbReference type="PROSITE-ProRule" id="PRU00175"/>
    </source>
</evidence>
<dbReference type="PANTHER" id="PTHR16047:SF7">
    <property type="entry name" value="E3 UBIQUITIN-PROTEIN LIGASE RFWD3"/>
    <property type="match status" value="1"/>
</dbReference>
<feature type="domain" description="RING-type" evidence="7">
    <location>
        <begin position="8"/>
        <end position="48"/>
    </location>
</feature>
<dbReference type="PROSITE" id="PS00518">
    <property type="entry name" value="ZF_RING_1"/>
    <property type="match status" value="1"/>
</dbReference>
<dbReference type="PROSITE" id="PS50089">
    <property type="entry name" value="ZF_RING_2"/>
    <property type="match status" value="1"/>
</dbReference>
<evidence type="ECO:0000256" key="1">
    <source>
        <dbReference type="ARBA" id="ARBA00022723"/>
    </source>
</evidence>
<feature type="region of interest" description="Disordered" evidence="6">
    <location>
        <begin position="305"/>
        <end position="410"/>
    </location>
</feature>
<dbReference type="SUPFAM" id="SSF50978">
    <property type="entry name" value="WD40 repeat-like"/>
    <property type="match status" value="1"/>
</dbReference>
<dbReference type="Gene3D" id="2.130.10.10">
    <property type="entry name" value="YVTN repeat-like/Quinoprotein amine dehydrogenase"/>
    <property type="match status" value="1"/>
</dbReference>
<protein>
    <submittedName>
        <fullName evidence="8">E3 ubiquitin-protein ligase RFWD3 like protein</fullName>
    </submittedName>
</protein>
<dbReference type="InterPro" id="IPR015943">
    <property type="entry name" value="WD40/YVTN_repeat-like_dom_sf"/>
</dbReference>
<proteinExistence type="predicted"/>
<dbReference type="InterPro" id="IPR001841">
    <property type="entry name" value="Znf_RING"/>
</dbReference>
<dbReference type="InterPro" id="IPR013083">
    <property type="entry name" value="Znf_RING/FYVE/PHD"/>
</dbReference>
<dbReference type="SUPFAM" id="SSF57850">
    <property type="entry name" value="RING/U-box"/>
    <property type="match status" value="1"/>
</dbReference>
<comment type="caution">
    <text evidence="8">The sequence shown here is derived from an EMBL/GenBank/DDBJ whole genome shotgun (WGS) entry which is preliminary data.</text>
</comment>